<reference evidence="1" key="1">
    <citation type="journal article" date="2018" name="Nat. Commun.">
        <title>Diversity and evolution of the emerging Pandoraviridae family.</title>
        <authorList>
            <person name="Legendre M."/>
            <person name="Fabre E."/>
            <person name="Poirot O."/>
            <person name="Jeudy S."/>
            <person name="Lartigue A."/>
            <person name="Alempic J.M."/>
            <person name="Beucher L."/>
            <person name="Philippe N."/>
            <person name="Bertaux L."/>
            <person name="Christo-Foroux E."/>
            <person name="Labadie K."/>
            <person name="Coute Y."/>
            <person name="Abergel C."/>
            <person name="Claverie J.M."/>
        </authorList>
    </citation>
    <scope>NUCLEOTIDE SEQUENCE [LARGE SCALE GENOMIC DNA]</scope>
    <source>
        <strain evidence="1">Quercus</strain>
    </source>
</reference>
<dbReference type="Proteomes" id="UP000248852">
    <property type="component" value="Segment"/>
</dbReference>
<gene>
    <name evidence="1" type="ORF">pqer_cds_334</name>
</gene>
<evidence type="ECO:0008006" key="2">
    <source>
        <dbReference type="Google" id="ProtNLM"/>
    </source>
</evidence>
<proteinExistence type="predicted"/>
<protein>
    <recommendedName>
        <fullName evidence="2">F-box incomplete domain containing protein</fullName>
    </recommendedName>
</protein>
<dbReference type="KEGG" id="vg:36843897"/>
<dbReference type="GeneID" id="36843897"/>
<sequence>MASPPPALGLSFFFFTAQGCVGVRVGREASVCRPACPNHGLHVDAAETRAACCVPAMGNLVVGARLRLPSCLPTCWKKKERRIKKFMEQPSARVSLVSRRRPRKRPRPDAYDETIAAAASEGQVELPGEVWHKVLSQVGTAEAMGLGGVSQTFESGRRATLQRTAAQTRRQLCPDPLACTRALLCAIAYDDVDTVAAILSTGVVRPDVPVIRHEADAGTLFAGAPCAIEFLGPSGSVLYRGGYALLSETELTPLALAVLLGSPRTIHLLGSHGVRPWPTVEALIDLALTWQGAATDVAVSDRGDAQPRLVKAGSASNSVRALVTTYGRTRPRLSLADTHPLDVLREAILGTVQSSVARDPELPDVLDDLATLLPLIESAQTEPVTMSAVRAVVPHDSLVDLGSVIADLSGARPAGRSPTRYDPATTDALFSMFDNAVASRYRPALSMEEIEADLFSGGNDTGPSADDTEAAAGMEIEAAQEPFNVFVGRVVDDSASRLDWPALTIDLLAAGYGPDDDHVSVGALLNAAPSTAGTVLRTPRERTIARLHALYDLPLYEPRWAIDTAAQIEALERLLALFGDADQDQEQEHNEY</sequence>
<name>A0A2U7U8K1_9VIRU</name>
<accession>A0A2U7U8K1</accession>
<organism evidence="1">
    <name type="scientific">Pandoravirus quercus</name>
    <dbReference type="NCBI Taxonomy" id="2107709"/>
    <lineage>
        <taxon>Viruses</taxon>
        <taxon>Pandoravirus</taxon>
    </lineage>
</organism>
<dbReference type="RefSeq" id="YP_009483025.1">
    <property type="nucleotide sequence ID" value="NC_037667.1"/>
</dbReference>
<evidence type="ECO:0000313" key="1">
    <source>
        <dbReference type="EMBL" id="AVK74756.1"/>
    </source>
</evidence>
<dbReference type="EMBL" id="MG011689">
    <property type="protein sequence ID" value="AVK74756.1"/>
    <property type="molecule type" value="Genomic_DNA"/>
</dbReference>